<feature type="compositionally biased region" description="Acidic residues" evidence="3">
    <location>
        <begin position="27"/>
        <end position="46"/>
    </location>
</feature>
<dbReference type="SUPFAM" id="SSF54160">
    <property type="entry name" value="Chromo domain-like"/>
    <property type="match status" value="2"/>
</dbReference>
<dbReference type="PROSITE" id="PS50013">
    <property type="entry name" value="CHROMO_2"/>
    <property type="match status" value="1"/>
</dbReference>
<feature type="region of interest" description="Disordered" evidence="3">
    <location>
        <begin position="96"/>
        <end position="182"/>
    </location>
</feature>
<evidence type="ECO:0000313" key="6">
    <source>
        <dbReference type="Proteomes" id="UP000076798"/>
    </source>
</evidence>
<dbReference type="Pfam" id="PF00385">
    <property type="entry name" value="Chromo"/>
    <property type="match status" value="1"/>
</dbReference>
<evidence type="ECO:0000256" key="2">
    <source>
        <dbReference type="ARBA" id="ARBA00023242"/>
    </source>
</evidence>
<dbReference type="Gene3D" id="2.40.50.40">
    <property type="match status" value="2"/>
</dbReference>
<dbReference type="SMART" id="SM00300">
    <property type="entry name" value="ChSh"/>
    <property type="match status" value="1"/>
</dbReference>
<dbReference type="OrthoDB" id="433924at2759"/>
<feature type="domain" description="Chromo" evidence="4">
    <location>
        <begin position="46"/>
        <end position="108"/>
    </location>
</feature>
<dbReference type="InterPro" id="IPR000953">
    <property type="entry name" value="Chromo/chromo_shadow_dom"/>
</dbReference>
<dbReference type="AlphaFoldDB" id="A0A165ZEJ9"/>
<dbReference type="GO" id="GO:0006338">
    <property type="term" value="P:chromatin remodeling"/>
    <property type="evidence" value="ECO:0007669"/>
    <property type="project" value="UniProtKB-ARBA"/>
</dbReference>
<comment type="subcellular location">
    <subcellularLocation>
        <location evidence="1">Nucleus</location>
    </subcellularLocation>
</comment>
<evidence type="ECO:0000256" key="3">
    <source>
        <dbReference type="SAM" id="MobiDB-lite"/>
    </source>
</evidence>
<protein>
    <recommendedName>
        <fullName evidence="4">Chromo domain-containing protein</fullName>
    </recommendedName>
</protein>
<sequence length="258" mass="29225">MVSSTKAKETVVDMEVEEPQEATNGDQSDEGEKEAEENGEQAEEEFEIEEILKHSKGYYEEGIFAYFVKWKGYAEDENTWVNEPDAIGAQDLITEYWEKKGGRPSPTKGRGKATKGRKSGASNTSVASVEPSEKASASKRSNQRKRKLSEETEDEAPSVSKRKARESTADSVPQAITVDDDDEIGNMQQWMSKKNWESIVKEINTVERDANGELLIYFTLHNGSKVMEPAKLCRTRFPQKMVSFYESHLRWREQDPAP</sequence>
<dbReference type="InterPro" id="IPR051219">
    <property type="entry name" value="Heterochromatin_chromo-domain"/>
</dbReference>
<dbReference type="InterPro" id="IPR008251">
    <property type="entry name" value="Chromo_shadow_dom"/>
</dbReference>
<name>A0A165ZEJ9_9AGAM</name>
<dbReference type="Proteomes" id="UP000076798">
    <property type="component" value="Unassembled WGS sequence"/>
</dbReference>
<dbReference type="GO" id="GO:0005634">
    <property type="term" value="C:nucleus"/>
    <property type="evidence" value="ECO:0007669"/>
    <property type="project" value="UniProtKB-SubCell"/>
</dbReference>
<dbReference type="SMART" id="SM00298">
    <property type="entry name" value="CHROMO"/>
    <property type="match status" value="1"/>
</dbReference>
<accession>A0A165ZEJ9</accession>
<organism evidence="5 6">
    <name type="scientific">Sistotremastrum suecicum HHB10207 ss-3</name>
    <dbReference type="NCBI Taxonomy" id="1314776"/>
    <lineage>
        <taxon>Eukaryota</taxon>
        <taxon>Fungi</taxon>
        <taxon>Dikarya</taxon>
        <taxon>Basidiomycota</taxon>
        <taxon>Agaricomycotina</taxon>
        <taxon>Agaricomycetes</taxon>
        <taxon>Sistotremastrales</taxon>
        <taxon>Sistotremastraceae</taxon>
        <taxon>Sistotremastrum</taxon>
    </lineage>
</organism>
<evidence type="ECO:0000256" key="1">
    <source>
        <dbReference type="ARBA" id="ARBA00004123"/>
    </source>
</evidence>
<evidence type="ECO:0000259" key="4">
    <source>
        <dbReference type="PROSITE" id="PS50013"/>
    </source>
</evidence>
<dbReference type="EMBL" id="KV428192">
    <property type="protein sequence ID" value="KZT34231.1"/>
    <property type="molecule type" value="Genomic_DNA"/>
</dbReference>
<dbReference type="Pfam" id="PF01393">
    <property type="entry name" value="Chromo_shadow"/>
    <property type="match status" value="1"/>
</dbReference>
<dbReference type="InterPro" id="IPR023780">
    <property type="entry name" value="Chromo_domain"/>
</dbReference>
<evidence type="ECO:0000313" key="5">
    <source>
        <dbReference type="EMBL" id="KZT34231.1"/>
    </source>
</evidence>
<dbReference type="PANTHER" id="PTHR22812">
    <property type="entry name" value="CHROMOBOX PROTEIN"/>
    <property type="match status" value="1"/>
</dbReference>
<keyword evidence="2" id="KW-0539">Nucleus</keyword>
<dbReference type="InterPro" id="IPR016197">
    <property type="entry name" value="Chromo-like_dom_sf"/>
</dbReference>
<dbReference type="STRING" id="1314776.A0A165ZEJ9"/>
<reference evidence="5 6" key="1">
    <citation type="journal article" date="2016" name="Mol. Biol. Evol.">
        <title>Comparative Genomics of Early-Diverging Mushroom-Forming Fungi Provides Insights into the Origins of Lignocellulose Decay Capabilities.</title>
        <authorList>
            <person name="Nagy L.G."/>
            <person name="Riley R."/>
            <person name="Tritt A."/>
            <person name="Adam C."/>
            <person name="Daum C."/>
            <person name="Floudas D."/>
            <person name="Sun H."/>
            <person name="Yadav J.S."/>
            <person name="Pangilinan J."/>
            <person name="Larsson K.H."/>
            <person name="Matsuura K."/>
            <person name="Barry K."/>
            <person name="Labutti K."/>
            <person name="Kuo R."/>
            <person name="Ohm R.A."/>
            <person name="Bhattacharya S.S."/>
            <person name="Shirouzu T."/>
            <person name="Yoshinaga Y."/>
            <person name="Martin F.M."/>
            <person name="Grigoriev I.V."/>
            <person name="Hibbett D.S."/>
        </authorList>
    </citation>
    <scope>NUCLEOTIDE SEQUENCE [LARGE SCALE GENOMIC DNA]</scope>
    <source>
        <strain evidence="5 6">HHB10207 ss-3</strain>
    </source>
</reference>
<proteinExistence type="predicted"/>
<feature type="compositionally biased region" description="Basic and acidic residues" evidence="3">
    <location>
        <begin position="1"/>
        <end position="11"/>
    </location>
</feature>
<gene>
    <name evidence="5" type="ORF">SISSUDRAFT_1053100</name>
</gene>
<keyword evidence="6" id="KW-1185">Reference proteome</keyword>
<feature type="region of interest" description="Disordered" evidence="3">
    <location>
        <begin position="1"/>
        <end position="46"/>
    </location>
</feature>
<feature type="compositionally biased region" description="Basic residues" evidence="3">
    <location>
        <begin position="109"/>
        <end position="118"/>
    </location>
</feature>